<feature type="transmembrane region" description="Helical" evidence="6">
    <location>
        <begin position="125"/>
        <end position="146"/>
    </location>
</feature>
<dbReference type="InterPro" id="IPR000609">
    <property type="entry name" value="7TM_GPCR_serpentine_rcpt_Srg"/>
</dbReference>
<evidence type="ECO:0000256" key="7">
    <source>
        <dbReference type="SAM" id="MobiDB-lite"/>
    </source>
</evidence>
<dbReference type="AlphaFoldDB" id="Q22569"/>
<evidence type="ECO:0000313" key="10">
    <source>
        <dbReference type="WormBase" id="T19C4.2"/>
    </source>
</evidence>
<organism evidence="8 9">
    <name type="scientific">Caenorhabditis elegans</name>
    <dbReference type="NCBI Taxonomy" id="6239"/>
    <lineage>
        <taxon>Eukaryota</taxon>
        <taxon>Metazoa</taxon>
        <taxon>Ecdysozoa</taxon>
        <taxon>Nematoda</taxon>
        <taxon>Chromadorea</taxon>
        <taxon>Rhabditida</taxon>
        <taxon>Rhabditina</taxon>
        <taxon>Rhabditomorpha</taxon>
        <taxon>Rhabditoidea</taxon>
        <taxon>Rhabditidae</taxon>
        <taxon>Peloderinae</taxon>
        <taxon>Caenorhabditis</taxon>
    </lineage>
</organism>
<dbReference type="Proteomes" id="UP000001940">
    <property type="component" value="Chromosome V"/>
</dbReference>
<feature type="transmembrane region" description="Helical" evidence="6">
    <location>
        <begin position="95"/>
        <end position="113"/>
    </location>
</feature>
<dbReference type="eggNOG" id="ENOG502R2FV">
    <property type="taxonomic scope" value="Eukaryota"/>
</dbReference>
<evidence type="ECO:0000256" key="5">
    <source>
        <dbReference type="ARBA" id="ARBA00023136"/>
    </source>
</evidence>
<evidence type="ECO:0000256" key="1">
    <source>
        <dbReference type="ARBA" id="ARBA00004141"/>
    </source>
</evidence>
<dbReference type="GO" id="GO:0007606">
    <property type="term" value="P:sensory perception of chemical stimulus"/>
    <property type="evidence" value="ECO:0007669"/>
    <property type="project" value="UniProtKB-UniRule"/>
</dbReference>
<evidence type="ECO:0000256" key="4">
    <source>
        <dbReference type="ARBA" id="ARBA00022989"/>
    </source>
</evidence>
<dbReference type="EMBL" id="BX284605">
    <property type="protein sequence ID" value="CAA99916.1"/>
    <property type="molecule type" value="Genomic_DNA"/>
</dbReference>
<dbReference type="OrthoDB" id="5842294at2759"/>
<reference evidence="8 9" key="1">
    <citation type="journal article" date="1998" name="Science">
        <title>Genome sequence of the nematode C. elegans: a platform for investigating biology.</title>
        <authorList>
            <consortium name="The C. elegans sequencing consortium"/>
            <person name="Sulson J.E."/>
            <person name="Waterston R."/>
        </authorList>
    </citation>
    <scope>NUCLEOTIDE SEQUENCE [LARGE SCALE GENOMIC DNA]</scope>
    <source>
        <strain evidence="8 9">Bristol N2</strain>
    </source>
</reference>
<sequence length="313" mass="36285">MWFFLITLFYLIPSMILYLITVYVIIKHWKKFKSSFFVWYLLDFLMNTLTTGITFYTLKLSSVTCQTCALSSIYLMLENNFTLNIMYSLMYNMSYVQYAITSIISINRLSIIWNHFLFERLWIKYSFILIFAINLLPFINTSQLFYSTCQFGNRSDDTFVLRCDLPTNLLFTPLIYFQGVCTLCSLICNIKSCSIVWKASIEMKANMEANFLILITVTSAVQTLGAFITFVLNEYPNSPMYSTFHTYVLPIISDLFTVMQPWLLVALCEPIRTRIRKIFGLGSAVVDVAPHNSRVGPTQQQNDVSDSRASIRF</sequence>
<keyword evidence="4 6" id="KW-1133">Transmembrane helix</keyword>
<feature type="region of interest" description="Disordered" evidence="7">
    <location>
        <begin position="292"/>
        <end position="313"/>
    </location>
</feature>
<comment type="subcellular location">
    <subcellularLocation>
        <location evidence="1">Membrane</location>
        <topology evidence="1">Multi-pass membrane protein</topology>
    </subcellularLocation>
</comment>
<protein>
    <recommendedName>
        <fullName evidence="6">Serpentine receptor class gamma</fullName>
    </recommendedName>
</protein>
<evidence type="ECO:0000256" key="2">
    <source>
        <dbReference type="ARBA" id="ARBA00005692"/>
    </source>
</evidence>
<dbReference type="HOGENOM" id="CLU_069704_1_1_1"/>
<dbReference type="PaxDb" id="6239-T19C4.2"/>
<dbReference type="OMA" id="FTIMHPW"/>
<dbReference type="SMR" id="Q22569"/>
<dbReference type="RefSeq" id="NP_505836.1">
    <property type="nucleotide sequence ID" value="NM_073435.4"/>
</dbReference>
<dbReference type="GeneID" id="188591"/>
<keyword evidence="3 6" id="KW-0812">Transmembrane</keyword>
<dbReference type="UCSC" id="T19C4.2">
    <property type="organism name" value="c. elegans"/>
</dbReference>
<dbReference type="InParanoid" id="Q22569"/>
<dbReference type="GO" id="GO:0004888">
    <property type="term" value="F:transmembrane signaling receptor activity"/>
    <property type="evidence" value="ECO:0007669"/>
    <property type="project" value="InterPro"/>
</dbReference>
<accession>Q22569</accession>
<dbReference type="Pfam" id="PF02118">
    <property type="entry name" value="Srg"/>
    <property type="match status" value="1"/>
</dbReference>
<dbReference type="KEGG" id="cel:CELE_T19C4.2"/>
<evidence type="ECO:0000313" key="9">
    <source>
        <dbReference type="Proteomes" id="UP000001940"/>
    </source>
</evidence>
<dbReference type="PhylomeDB" id="Q22569"/>
<dbReference type="PANTHER" id="PTHR31552:SF24">
    <property type="entry name" value="SERPENTINE RECEPTOR CLASS GAMMA"/>
    <property type="match status" value="1"/>
</dbReference>
<keyword evidence="9" id="KW-1185">Reference proteome</keyword>
<dbReference type="CTD" id="188591"/>
<feature type="compositionally biased region" description="Polar residues" evidence="7">
    <location>
        <begin position="295"/>
        <end position="313"/>
    </location>
</feature>
<keyword evidence="8" id="KW-0675">Receptor</keyword>
<evidence type="ECO:0000256" key="3">
    <source>
        <dbReference type="ARBA" id="ARBA00022692"/>
    </source>
</evidence>
<keyword evidence="5 6" id="KW-0472">Membrane</keyword>
<dbReference type="AGR" id="WB:WBGene00005196"/>
<dbReference type="GO" id="GO:0016020">
    <property type="term" value="C:membrane"/>
    <property type="evidence" value="ECO:0007669"/>
    <property type="project" value="UniProtKB-SubCell"/>
</dbReference>
<dbReference type="WormBase" id="T19C4.2">
    <property type="protein sequence ID" value="CE06466"/>
    <property type="gene ID" value="WBGene00005196"/>
    <property type="gene designation" value="srg-39"/>
</dbReference>
<evidence type="ECO:0000256" key="6">
    <source>
        <dbReference type="RuleBase" id="RU280813"/>
    </source>
</evidence>
<feature type="transmembrane region" description="Helical" evidence="6">
    <location>
        <begin position="38"/>
        <end position="58"/>
    </location>
</feature>
<proteinExistence type="inferred from homology"/>
<name>Q22569_CAEEL</name>
<evidence type="ECO:0000313" key="8">
    <source>
        <dbReference type="EMBL" id="CAA99916.1"/>
    </source>
</evidence>
<feature type="transmembrane region" description="Helical" evidence="6">
    <location>
        <begin position="209"/>
        <end position="232"/>
    </location>
</feature>
<dbReference type="FunCoup" id="Q22569">
    <property type="interactions" value="7"/>
</dbReference>
<gene>
    <name evidence="8 10" type="primary">srg-39</name>
    <name evidence="8" type="ORF">CELE_T19C4.2</name>
    <name evidence="10" type="ORF">T19C4.2</name>
</gene>
<feature type="transmembrane region" description="Helical" evidence="6">
    <location>
        <begin position="175"/>
        <end position="197"/>
    </location>
</feature>
<comment type="similarity">
    <text evidence="2 6">Belongs to the nematode receptor-like protein srg family.</text>
</comment>
<dbReference type="PANTHER" id="PTHR31552">
    <property type="entry name" value="SERPENTINE RECEPTOR CLASS GAMMA"/>
    <property type="match status" value="1"/>
</dbReference>
<dbReference type="PIR" id="T24994">
    <property type="entry name" value="T24994"/>
</dbReference>
<feature type="transmembrane region" description="Helical" evidence="6">
    <location>
        <begin position="6"/>
        <end position="26"/>
    </location>
</feature>
<feature type="transmembrane region" description="Helical" evidence="6">
    <location>
        <begin position="244"/>
        <end position="267"/>
    </location>
</feature>